<feature type="region of interest" description="Disordered" evidence="13">
    <location>
        <begin position="87"/>
        <end position="125"/>
    </location>
</feature>
<sequence>MVVLSNNSNKKNQPSQIVISLLSPIHPTKTKSADTSFVISSSPSKHSQTPPLSQKTPEKTSFSPNSSPTSSIQPYKSHFLLSYNSKTQTYNQSPPHQTIPSPLQSRSIPTEDHLTTNTNYNAPQFKSNASPFDSFISSSSNTNLVHTQHTSLSTSPLNLSSSDSDIQTDIDSDVELTTPTNINPPTLEKLDQKKNFIDNNNKYNSSQLEENHLAQSSTFYKTTNPPSPQRLIPRNEPALSISNFQSDKIIKHQPKSLESQNKSTETITLLEDTLKAKTIFSPDNLIDLETNYNKASPSLFTPKTKNYGTNSLFTKSKSFTNNSSKSKFNLVDQLINKNREIFDDSWCITDDSDSELQTKTPIIPNSARKLGKKSTSDLGKLSLGNNLDFFVSLHQNSPKNHQDQSSPDTRTKTNNSVLNSSDLDSTINLTESINLQSSNNSSPKRPRSYSSTSTNNKTTNSGINLDTYPSQQDSTLNTNITEILKTNDISNSLSVGDFQLNKLNINTLKKNEKNRNGNPLTISRSDANPNIMEVDTNPQKLKKQKNLESLNNSTNDLNSVNQSVNSGNSSKSQILLDALSKAQINYSFTQQPYEGLITWSNKPKVYYNKELSIFLPANTNNVISEKLKAAMIVFNSSDFSDAVLNTNFDLVSKIEKIYDDLYIEKLFVVVYNYSSFLRKSKSRAAKIFSQTYKNISGKERDKIQSKNLTGYPPSHPQIGKSNSEHTPKVYTENSSRYCSDEFNSNDEYLSDNSILSCSQDEHNSVEFSHNGCTSSQTGSQTHGYHENTFNHSQTEKNSVSNNSDRTRKKSRVQAQKSSQRGRDNATGNNKVATHSMIQDAVLKIEYKYANTHFFFDVSDMESLSRLIIQISSNMALVPFYKHKDDLGRNVLFPNGLNIDSSTIRSGSGLKDTYTKLLEQIPKVSVAIAKSITEKYPTIESLNQAWINCKDQGYDSCNDPGELLSSVAVTSARGYGERPIGSVISRLVYNFFNSENPYLLLLESKD</sequence>
<feature type="compositionally biased region" description="Polar residues" evidence="13">
    <location>
        <begin position="396"/>
        <end position="408"/>
    </location>
</feature>
<evidence type="ECO:0000256" key="5">
    <source>
        <dbReference type="ARBA" id="ARBA00022759"/>
    </source>
</evidence>
<name>A0A2T9Z0K9_9FUNG</name>
<feature type="region of interest" description="Disordered" evidence="13">
    <location>
        <begin position="33"/>
        <end position="74"/>
    </location>
</feature>
<reference evidence="14 15" key="1">
    <citation type="journal article" date="2018" name="MBio">
        <title>Comparative Genomics Reveals the Core Gene Toolbox for the Fungus-Insect Symbiosis.</title>
        <authorList>
            <person name="Wang Y."/>
            <person name="Stata M."/>
            <person name="Wang W."/>
            <person name="Stajich J.E."/>
            <person name="White M.M."/>
            <person name="Moncalvo J.M."/>
        </authorList>
    </citation>
    <scope>NUCLEOTIDE SEQUENCE [LARGE SCALE GENOMIC DNA]</scope>
    <source>
        <strain evidence="14 15">AUS-77-4</strain>
    </source>
</reference>
<evidence type="ECO:0000256" key="10">
    <source>
        <dbReference type="ARBA" id="ARBA00023204"/>
    </source>
</evidence>
<keyword evidence="11" id="KW-0539">Nucleus</keyword>
<comment type="cofactor">
    <cofactor evidence="1">
        <name>Mg(2+)</name>
        <dbReference type="ChEBI" id="CHEBI:18420"/>
    </cofactor>
</comment>
<comment type="subcellular location">
    <subcellularLocation>
        <location evidence="2">Nucleus</location>
    </subcellularLocation>
</comment>
<feature type="compositionally biased region" description="Polar residues" evidence="13">
    <location>
        <begin position="115"/>
        <end position="125"/>
    </location>
</feature>
<dbReference type="InterPro" id="IPR033310">
    <property type="entry name" value="Mms4/EME1/EME2"/>
</dbReference>
<evidence type="ECO:0000313" key="14">
    <source>
        <dbReference type="EMBL" id="PVU98086.1"/>
    </source>
</evidence>
<dbReference type="PANTHER" id="PTHR21077:SF5">
    <property type="entry name" value="CROSSOVER JUNCTION ENDONUCLEASE MMS4"/>
    <property type="match status" value="1"/>
</dbReference>
<dbReference type="Proteomes" id="UP000245699">
    <property type="component" value="Unassembled WGS sequence"/>
</dbReference>
<evidence type="ECO:0000256" key="7">
    <source>
        <dbReference type="ARBA" id="ARBA00022801"/>
    </source>
</evidence>
<protein>
    <recommendedName>
        <fullName evidence="16">ERCC4 domain-containing protein</fullName>
    </recommendedName>
</protein>
<keyword evidence="15" id="KW-1185">Reference proteome</keyword>
<evidence type="ECO:0000256" key="13">
    <source>
        <dbReference type="SAM" id="MobiDB-lite"/>
    </source>
</evidence>
<keyword evidence="8" id="KW-0460">Magnesium</keyword>
<feature type="compositionally biased region" description="Polar residues" evidence="13">
    <location>
        <begin position="516"/>
        <end position="528"/>
    </location>
</feature>
<keyword evidence="3" id="KW-0540">Nuclease</keyword>
<keyword evidence="9" id="KW-0233">DNA recombination</keyword>
<organism evidence="14 15">
    <name type="scientific">Furculomyces boomerangus</name>
    <dbReference type="NCBI Taxonomy" id="61424"/>
    <lineage>
        <taxon>Eukaryota</taxon>
        <taxon>Fungi</taxon>
        <taxon>Fungi incertae sedis</taxon>
        <taxon>Zoopagomycota</taxon>
        <taxon>Kickxellomycotina</taxon>
        <taxon>Harpellomycetes</taxon>
        <taxon>Harpellales</taxon>
        <taxon>Harpellaceae</taxon>
        <taxon>Furculomyces</taxon>
    </lineage>
</organism>
<dbReference type="OrthoDB" id="343092at2759"/>
<feature type="compositionally biased region" description="Polar residues" evidence="13">
    <location>
        <begin position="462"/>
        <end position="471"/>
    </location>
</feature>
<dbReference type="EMBL" id="MBFT01000090">
    <property type="protein sequence ID" value="PVU98086.1"/>
    <property type="molecule type" value="Genomic_DNA"/>
</dbReference>
<evidence type="ECO:0000256" key="8">
    <source>
        <dbReference type="ARBA" id="ARBA00022842"/>
    </source>
</evidence>
<dbReference type="Pfam" id="PF21292">
    <property type="entry name" value="EME1-MUS81_C"/>
    <property type="match status" value="1"/>
</dbReference>
<dbReference type="Gene3D" id="1.10.150.670">
    <property type="entry name" value="Crossover junction endonuclease EME1, DNA-binding domain"/>
    <property type="match status" value="1"/>
</dbReference>
<feature type="region of interest" description="Disordered" evidence="13">
    <location>
        <begin position="396"/>
        <end position="471"/>
    </location>
</feature>
<evidence type="ECO:0000256" key="6">
    <source>
        <dbReference type="ARBA" id="ARBA00022763"/>
    </source>
</evidence>
<dbReference type="GO" id="GO:0048476">
    <property type="term" value="C:Holliday junction resolvase complex"/>
    <property type="evidence" value="ECO:0007669"/>
    <property type="project" value="InterPro"/>
</dbReference>
<evidence type="ECO:0008006" key="16">
    <source>
        <dbReference type="Google" id="ProtNLM"/>
    </source>
</evidence>
<evidence type="ECO:0000256" key="2">
    <source>
        <dbReference type="ARBA" id="ARBA00004123"/>
    </source>
</evidence>
<keyword evidence="10" id="KW-0234">DNA repair</keyword>
<evidence type="ECO:0000256" key="11">
    <source>
        <dbReference type="ARBA" id="ARBA00023242"/>
    </source>
</evidence>
<feature type="region of interest" description="Disordered" evidence="13">
    <location>
        <begin position="702"/>
        <end position="732"/>
    </location>
</feature>
<feature type="compositionally biased region" description="Low complexity" evidence="13">
    <location>
        <begin position="60"/>
        <end position="71"/>
    </location>
</feature>
<comment type="caution">
    <text evidence="14">The sequence shown here is derived from an EMBL/GenBank/DDBJ whole genome shotgun (WGS) entry which is preliminary data.</text>
</comment>
<accession>A0A2T9Z0K9</accession>
<keyword evidence="12" id="KW-0469">Meiosis</keyword>
<feature type="compositionally biased region" description="Low complexity" evidence="13">
    <location>
        <begin position="177"/>
        <end position="186"/>
    </location>
</feature>
<feature type="compositionally biased region" description="Low complexity" evidence="13">
    <location>
        <begin position="437"/>
        <end position="461"/>
    </location>
</feature>
<feature type="compositionally biased region" description="Polar residues" evidence="13">
    <location>
        <begin position="426"/>
        <end position="436"/>
    </location>
</feature>
<dbReference type="AlphaFoldDB" id="A0A2T9Z0K9"/>
<keyword evidence="7" id="KW-0378">Hydrolase</keyword>
<keyword evidence="6" id="KW-0227">DNA damage</keyword>
<dbReference type="InterPro" id="IPR042530">
    <property type="entry name" value="EME1/EME2_C"/>
</dbReference>
<evidence type="ECO:0000256" key="4">
    <source>
        <dbReference type="ARBA" id="ARBA00022723"/>
    </source>
</evidence>
<feature type="region of interest" description="Disordered" evidence="13">
    <location>
        <begin position="766"/>
        <end position="831"/>
    </location>
</feature>
<gene>
    <name evidence="14" type="ORF">BB559_001785</name>
</gene>
<dbReference type="GO" id="GO:0016787">
    <property type="term" value="F:hydrolase activity"/>
    <property type="evidence" value="ECO:0007669"/>
    <property type="project" value="UniProtKB-KW"/>
</dbReference>
<keyword evidence="4" id="KW-0479">Metal-binding</keyword>
<evidence type="ECO:0000256" key="12">
    <source>
        <dbReference type="ARBA" id="ARBA00023254"/>
    </source>
</evidence>
<feature type="compositionally biased region" description="Polar residues" evidence="13">
    <location>
        <begin position="33"/>
        <end position="55"/>
    </location>
</feature>
<proteinExistence type="predicted"/>
<evidence type="ECO:0000313" key="15">
    <source>
        <dbReference type="Proteomes" id="UP000245699"/>
    </source>
</evidence>
<feature type="region of interest" description="Disordered" evidence="13">
    <location>
        <begin position="175"/>
        <end position="194"/>
    </location>
</feature>
<dbReference type="GO" id="GO:0005634">
    <property type="term" value="C:nucleus"/>
    <property type="evidence" value="ECO:0007669"/>
    <property type="project" value="UniProtKB-SubCell"/>
</dbReference>
<dbReference type="GO" id="GO:0051321">
    <property type="term" value="P:meiotic cell cycle"/>
    <property type="evidence" value="ECO:0007669"/>
    <property type="project" value="UniProtKB-KW"/>
</dbReference>
<dbReference type="GO" id="GO:0046872">
    <property type="term" value="F:metal ion binding"/>
    <property type="evidence" value="ECO:0007669"/>
    <property type="project" value="UniProtKB-KW"/>
</dbReference>
<dbReference type="STRING" id="61424.A0A2T9Z0K9"/>
<dbReference type="GO" id="GO:0006281">
    <property type="term" value="P:DNA repair"/>
    <property type="evidence" value="ECO:0007669"/>
    <property type="project" value="UniProtKB-KW"/>
</dbReference>
<keyword evidence="5" id="KW-0255">Endonuclease</keyword>
<dbReference type="PANTHER" id="PTHR21077">
    <property type="entry name" value="EME1 PROTEIN"/>
    <property type="match status" value="1"/>
</dbReference>
<feature type="compositionally biased region" description="Polar residues" evidence="13">
    <location>
        <begin position="766"/>
        <end position="803"/>
    </location>
</feature>
<evidence type="ECO:0000256" key="3">
    <source>
        <dbReference type="ARBA" id="ARBA00022722"/>
    </source>
</evidence>
<evidence type="ECO:0000256" key="1">
    <source>
        <dbReference type="ARBA" id="ARBA00001946"/>
    </source>
</evidence>
<feature type="region of interest" description="Disordered" evidence="13">
    <location>
        <begin position="510"/>
        <end position="532"/>
    </location>
</feature>
<feature type="compositionally biased region" description="Low complexity" evidence="13">
    <location>
        <begin position="414"/>
        <end position="425"/>
    </location>
</feature>
<feature type="compositionally biased region" description="Polar residues" evidence="13">
    <location>
        <begin position="87"/>
        <end position="108"/>
    </location>
</feature>
<evidence type="ECO:0000256" key="9">
    <source>
        <dbReference type="ARBA" id="ARBA00023172"/>
    </source>
</evidence>
<dbReference type="GO" id="GO:0004519">
    <property type="term" value="F:endonuclease activity"/>
    <property type="evidence" value="ECO:0007669"/>
    <property type="project" value="UniProtKB-KW"/>
</dbReference>
<dbReference type="GO" id="GO:0006310">
    <property type="term" value="P:DNA recombination"/>
    <property type="evidence" value="ECO:0007669"/>
    <property type="project" value="UniProtKB-KW"/>
</dbReference>